<organism evidence="1 2">
    <name type="scientific">Fodinicola feengrottensis</name>
    <dbReference type="NCBI Taxonomy" id="435914"/>
    <lineage>
        <taxon>Bacteria</taxon>
        <taxon>Bacillati</taxon>
        <taxon>Actinomycetota</taxon>
        <taxon>Actinomycetes</taxon>
        <taxon>Mycobacteriales</taxon>
        <taxon>Fodinicola</taxon>
    </lineage>
</organism>
<proteinExistence type="predicted"/>
<dbReference type="EMBL" id="BAAANY010000005">
    <property type="protein sequence ID" value="GAA1664673.1"/>
    <property type="molecule type" value="Genomic_DNA"/>
</dbReference>
<dbReference type="Proteomes" id="UP001500618">
    <property type="component" value="Unassembled WGS sequence"/>
</dbReference>
<accession>A0ABN2G440</accession>
<keyword evidence="2" id="KW-1185">Reference proteome</keyword>
<evidence type="ECO:0000313" key="1">
    <source>
        <dbReference type="EMBL" id="GAA1664673.1"/>
    </source>
</evidence>
<sequence length="244" mass="26315">MVAPASLAGGAARFLAERTFAALTARDSRGTLWTSPVIGPKGFLDGTDTTLRVHALPAGPLQVLPAGQPAGMIAIDFATRCRLRVNGDLTAVGPDGFEIDVEQAYGNCPQYIHHHDLESLAATERELERGDRLSPDDIALIQQSDTFFLGTTHQERGVDTSHRGGEPGFVRVEESHVWWPDYPGNNLFNSLGNLAVDDTASLLFLDFGTGLTLHLSGTAAIDWATGRTVHFTPSAIARWHPPRP</sequence>
<dbReference type="SUPFAM" id="SSF50475">
    <property type="entry name" value="FMN-binding split barrel"/>
    <property type="match status" value="1"/>
</dbReference>
<dbReference type="InterPro" id="IPR012349">
    <property type="entry name" value="Split_barrel_FMN-bd"/>
</dbReference>
<name>A0ABN2G440_9ACTN</name>
<dbReference type="PANTHER" id="PTHR42815">
    <property type="entry name" value="FAD-BINDING, PUTATIVE (AFU_ORTHOLOGUE AFUA_6G07600)-RELATED"/>
    <property type="match status" value="1"/>
</dbReference>
<dbReference type="Gene3D" id="2.30.110.10">
    <property type="entry name" value="Electron Transport, Fmn-binding Protein, Chain A"/>
    <property type="match status" value="1"/>
</dbReference>
<reference evidence="1 2" key="1">
    <citation type="journal article" date="2019" name="Int. J. Syst. Evol. Microbiol.">
        <title>The Global Catalogue of Microorganisms (GCM) 10K type strain sequencing project: providing services to taxonomists for standard genome sequencing and annotation.</title>
        <authorList>
            <consortium name="The Broad Institute Genomics Platform"/>
            <consortium name="The Broad Institute Genome Sequencing Center for Infectious Disease"/>
            <person name="Wu L."/>
            <person name="Ma J."/>
        </authorList>
    </citation>
    <scope>NUCLEOTIDE SEQUENCE [LARGE SCALE GENOMIC DNA]</scope>
    <source>
        <strain evidence="1 2">JCM 14718</strain>
    </source>
</reference>
<dbReference type="PANTHER" id="PTHR42815:SF2">
    <property type="entry name" value="FAD-BINDING, PUTATIVE (AFU_ORTHOLOGUE AFUA_6G07600)-RELATED"/>
    <property type="match status" value="1"/>
</dbReference>
<comment type="caution">
    <text evidence="1">The sequence shown here is derived from an EMBL/GenBank/DDBJ whole genome shotgun (WGS) entry which is preliminary data.</text>
</comment>
<evidence type="ECO:0008006" key="3">
    <source>
        <dbReference type="Google" id="ProtNLM"/>
    </source>
</evidence>
<protein>
    <recommendedName>
        <fullName evidence="3">Pyridoxamine 5'-phosphate oxidase</fullName>
    </recommendedName>
</protein>
<evidence type="ECO:0000313" key="2">
    <source>
        <dbReference type="Proteomes" id="UP001500618"/>
    </source>
</evidence>
<gene>
    <name evidence="1" type="ORF">GCM10009765_12810</name>
</gene>